<evidence type="ECO:0000313" key="2">
    <source>
        <dbReference type="Proteomes" id="UP000765509"/>
    </source>
</evidence>
<keyword evidence="2" id="KW-1185">Reference proteome</keyword>
<proteinExistence type="predicted"/>
<dbReference type="AlphaFoldDB" id="A0A9Q3CBM0"/>
<dbReference type="Proteomes" id="UP000765509">
    <property type="component" value="Unassembled WGS sequence"/>
</dbReference>
<dbReference type="OrthoDB" id="2684341at2759"/>
<name>A0A9Q3CBM0_9BASI</name>
<reference evidence="1" key="1">
    <citation type="submission" date="2021-03" db="EMBL/GenBank/DDBJ databases">
        <title>Draft genome sequence of rust myrtle Austropuccinia psidii MF-1, a brazilian biotype.</title>
        <authorList>
            <person name="Quecine M.C."/>
            <person name="Pachon D.M.R."/>
            <person name="Bonatelli M.L."/>
            <person name="Correr F.H."/>
            <person name="Franceschini L.M."/>
            <person name="Leite T.F."/>
            <person name="Margarido G.R.A."/>
            <person name="Almeida C.A."/>
            <person name="Ferrarezi J.A."/>
            <person name="Labate C.A."/>
        </authorList>
    </citation>
    <scope>NUCLEOTIDE SEQUENCE</scope>
    <source>
        <strain evidence="1">MF-1</strain>
    </source>
</reference>
<organism evidence="1 2">
    <name type="scientific">Austropuccinia psidii MF-1</name>
    <dbReference type="NCBI Taxonomy" id="1389203"/>
    <lineage>
        <taxon>Eukaryota</taxon>
        <taxon>Fungi</taxon>
        <taxon>Dikarya</taxon>
        <taxon>Basidiomycota</taxon>
        <taxon>Pucciniomycotina</taxon>
        <taxon>Pucciniomycetes</taxon>
        <taxon>Pucciniales</taxon>
        <taxon>Sphaerophragmiaceae</taxon>
        <taxon>Austropuccinia</taxon>
    </lineage>
</organism>
<gene>
    <name evidence="1" type="ORF">O181_020412</name>
</gene>
<accession>A0A9Q3CBM0</accession>
<evidence type="ECO:0000313" key="1">
    <source>
        <dbReference type="EMBL" id="MBW0480697.1"/>
    </source>
</evidence>
<sequence>MGFDFLNHFNLSIDLRQGLITFNPDYKDSIDSSISLSNKFSSANTLESLVGNSRTPSFQSSVHVTSLSPPQSLLSFKDEVFKEIKVVVKYYSVSSLTLFLGNVNLPPSSYDEFLEELWDEEKDPEEIETVMKVVPSSYHHHLDVYNQGLHFRELRERFHLAKLLFNRSTCPLCQKIMMVASICVWITKNSMLLLGRTNILLLL</sequence>
<protein>
    <submittedName>
        <fullName evidence="1">Uncharacterized protein</fullName>
    </submittedName>
</protein>
<dbReference type="EMBL" id="AVOT02006070">
    <property type="protein sequence ID" value="MBW0480697.1"/>
    <property type="molecule type" value="Genomic_DNA"/>
</dbReference>
<comment type="caution">
    <text evidence="1">The sequence shown here is derived from an EMBL/GenBank/DDBJ whole genome shotgun (WGS) entry which is preliminary data.</text>
</comment>